<proteinExistence type="predicted"/>
<evidence type="ECO:0000313" key="1">
    <source>
        <dbReference type="EMBL" id="RAH44308.1"/>
    </source>
</evidence>
<organism evidence="1 2">
    <name type="scientific">Aspergillus brunneoviolaceus CBS 621.78</name>
    <dbReference type="NCBI Taxonomy" id="1450534"/>
    <lineage>
        <taxon>Eukaryota</taxon>
        <taxon>Fungi</taxon>
        <taxon>Dikarya</taxon>
        <taxon>Ascomycota</taxon>
        <taxon>Pezizomycotina</taxon>
        <taxon>Eurotiomycetes</taxon>
        <taxon>Eurotiomycetidae</taxon>
        <taxon>Eurotiales</taxon>
        <taxon>Aspergillaceae</taxon>
        <taxon>Aspergillus</taxon>
        <taxon>Aspergillus subgen. Circumdati</taxon>
    </lineage>
</organism>
<reference evidence="1" key="1">
    <citation type="submission" date="2018-02" db="EMBL/GenBank/DDBJ databases">
        <title>The genomes of Aspergillus section Nigri reveals drivers in fungal speciation.</title>
        <authorList>
            <consortium name="DOE Joint Genome Institute"/>
            <person name="Vesth T.C."/>
            <person name="Nybo J."/>
            <person name="Theobald S."/>
            <person name="Brandl J."/>
            <person name="Frisvad J.C."/>
            <person name="Nielsen K.F."/>
            <person name="Lyhne E.K."/>
            <person name="Kogle M.E."/>
            <person name="Kuo A."/>
            <person name="Riley R."/>
            <person name="Clum A."/>
            <person name="Nolan M."/>
            <person name="Lipzen A."/>
            <person name="Salamov A."/>
            <person name="Henrissat B."/>
            <person name="Wiebenga A."/>
            <person name="De vries R.P."/>
            <person name="Grigoriev I.V."/>
            <person name="Mortensen U.H."/>
            <person name="Andersen M.R."/>
            <person name="Baker S.E."/>
        </authorList>
    </citation>
    <scope>NUCLEOTIDE SEQUENCE</scope>
    <source>
        <strain evidence="1">CBS 621.78</strain>
    </source>
</reference>
<dbReference type="EMBL" id="KZ825354">
    <property type="protein sequence ID" value="RAH44308.1"/>
    <property type="molecule type" value="Genomic_DNA"/>
</dbReference>
<protein>
    <submittedName>
        <fullName evidence="1">Synaptic vesicle transporter</fullName>
    </submittedName>
</protein>
<name>A0ACD1G4W3_9EURO</name>
<evidence type="ECO:0000313" key="2">
    <source>
        <dbReference type="Proteomes" id="UP000249057"/>
    </source>
</evidence>
<accession>A0ACD1G4W3</accession>
<gene>
    <name evidence="1" type="ORF">BO95DRAFT_499515</name>
</gene>
<dbReference type="Proteomes" id="UP000249057">
    <property type="component" value="Unassembled WGS sequence"/>
</dbReference>
<sequence length="526" mass="58579">MEDKAYRVAQEEELQDSLVQHSQSTVIIDFESDEHPHRWPDFRKWVVLFTLIPPTFLMPLSSTIIAPAIDTISTDLNVTSTFTSPLAVSLFLITYSIGPLLLGPLSELVGRVPVLQGGNAFFLVFNVAGGFARSFPQLLAFRLLSGLGASATLAVGSSTIGDCFRPEERGLSIALLNMGPVLGSCLGPIAGAYITDYTSWRWAFHATSIFAGVTILIGTCLSKETYAPVLLRRKKDHLQSSPQHRDAMLRTRFDMDDANKPDDETLVHLYKRTLLRSIHLLLTQPIVQALALYYGYLYGLVYLVLSTFSTLWTTQYHMSTSRGSLNYFAPCIGYLLGAQTCAVVADKIYCFLKRRQQQQQQQQQQQDSPAPTASSDGLEEKYTPDQNSKKRNPEFRLPLMIPASLLIPAGLFIYGWTAEAHTHWIFPDLGIALPLMGATIIFQCTNAYLLETYSVYAASANGGVYILRGLTGFGFPLFSPPMYRALGYGWGNFVLAFTALVIGCPIPWFLWRYGEALRRRSSWAEQ</sequence>
<keyword evidence="2" id="KW-1185">Reference proteome</keyword>